<keyword evidence="5" id="KW-0560">Oxidoreductase</keyword>
<feature type="domain" description="Glucose-methanol-choline oxidoreductase C-terminal" evidence="7">
    <location>
        <begin position="360"/>
        <end position="467"/>
    </location>
</feature>
<dbReference type="SUPFAM" id="SSF51905">
    <property type="entry name" value="FAD/NAD(P)-binding domain"/>
    <property type="match status" value="1"/>
</dbReference>
<proteinExistence type="inferred from homology"/>
<keyword evidence="9" id="KW-1185">Reference proteome</keyword>
<evidence type="ECO:0000259" key="7">
    <source>
        <dbReference type="Pfam" id="PF05199"/>
    </source>
</evidence>
<dbReference type="STRING" id="648782.SAMN04488554_2872"/>
<comment type="cofactor">
    <cofactor evidence="1">
        <name>FAD</name>
        <dbReference type="ChEBI" id="CHEBI:57692"/>
    </cofactor>
</comment>
<gene>
    <name evidence="8" type="ORF">SAMN04488554_2872</name>
</gene>
<dbReference type="OrthoDB" id="9798604at2"/>
<protein>
    <submittedName>
        <fullName evidence="8">Choline dehydrogenase</fullName>
    </submittedName>
</protein>
<evidence type="ECO:0000256" key="3">
    <source>
        <dbReference type="ARBA" id="ARBA00022630"/>
    </source>
</evidence>
<organism evidence="8 9">
    <name type="scientific">Ruania alba</name>
    <dbReference type="NCBI Taxonomy" id="648782"/>
    <lineage>
        <taxon>Bacteria</taxon>
        <taxon>Bacillati</taxon>
        <taxon>Actinomycetota</taxon>
        <taxon>Actinomycetes</taxon>
        <taxon>Micrococcales</taxon>
        <taxon>Ruaniaceae</taxon>
        <taxon>Ruania</taxon>
    </lineage>
</organism>
<evidence type="ECO:0000256" key="2">
    <source>
        <dbReference type="ARBA" id="ARBA00010790"/>
    </source>
</evidence>
<dbReference type="InterPro" id="IPR036188">
    <property type="entry name" value="FAD/NAD-bd_sf"/>
</dbReference>
<evidence type="ECO:0000313" key="9">
    <source>
        <dbReference type="Proteomes" id="UP000199220"/>
    </source>
</evidence>
<evidence type="ECO:0000256" key="5">
    <source>
        <dbReference type="ARBA" id="ARBA00023002"/>
    </source>
</evidence>
<dbReference type="InterPro" id="IPR000172">
    <property type="entry name" value="GMC_OxRdtase_N"/>
</dbReference>
<reference evidence="9" key="1">
    <citation type="submission" date="2016-10" db="EMBL/GenBank/DDBJ databases">
        <authorList>
            <person name="Varghese N."/>
            <person name="Submissions S."/>
        </authorList>
    </citation>
    <scope>NUCLEOTIDE SEQUENCE [LARGE SCALE GENOMIC DNA]</scope>
    <source>
        <strain evidence="9">DSM 21368</strain>
    </source>
</reference>
<dbReference type="InterPro" id="IPR051473">
    <property type="entry name" value="P2Ox-like"/>
</dbReference>
<evidence type="ECO:0000256" key="4">
    <source>
        <dbReference type="ARBA" id="ARBA00022827"/>
    </source>
</evidence>
<dbReference type="Proteomes" id="UP000199220">
    <property type="component" value="Unassembled WGS sequence"/>
</dbReference>
<dbReference type="GO" id="GO:0050660">
    <property type="term" value="F:flavin adenine dinucleotide binding"/>
    <property type="evidence" value="ECO:0007669"/>
    <property type="project" value="InterPro"/>
</dbReference>
<sequence length="479" mass="50300">MTSTDRIRVLTHADEPLRADVVIIGSGAAGAAVAGEVSRAGASVVMIEAGGLPHDQHLGAHIRNSYPAESQLQTEFGPRILANLVPYQHDPEPLPGLRGQRFTHAVGGMLTFWSHVCAVPDAATEAEPSIPLAELVELWDEAARLLWSEAGIGGVRHQRLVAALTAEIGDLPAGREVQGLPIGARRTADGSLQFSGIDALLDGSDRAGEIQILAEHPARRIDHTGGRAHTVHTARADGSNPVAVSGDVVVVAAGALASPAVLWASGIRPPALGRYLTDHTMLSSRVKLAEPVVEGVTETDELFGVWIPSSSSRPVHTQVVPGWTTGLAFPGTPAWQTADIGQFIGVDPDPGNRLVFDDDHLDRWGLPSVQAQFRLGETDRARTHEAYADHARVADAIRDRTHGLSISLAAPGGSLHLMGSTRIGTDETSSADPTGLIWGTDNVYVAGNGVLSTRNTSNPTLSMVALALRTARTITGAGA</sequence>
<accession>A0A1H5LLH3</accession>
<dbReference type="EMBL" id="FNTX01000002">
    <property type="protein sequence ID" value="SEE77906.1"/>
    <property type="molecule type" value="Genomic_DNA"/>
</dbReference>
<evidence type="ECO:0000259" key="6">
    <source>
        <dbReference type="Pfam" id="PF00732"/>
    </source>
</evidence>
<comment type="similarity">
    <text evidence="2">Belongs to the GMC oxidoreductase family.</text>
</comment>
<dbReference type="Pfam" id="PF05199">
    <property type="entry name" value="GMC_oxred_C"/>
    <property type="match status" value="1"/>
</dbReference>
<dbReference type="PANTHER" id="PTHR42784:SF1">
    <property type="entry name" value="PYRANOSE 2-OXIDASE"/>
    <property type="match status" value="1"/>
</dbReference>
<dbReference type="PANTHER" id="PTHR42784">
    <property type="entry name" value="PYRANOSE 2-OXIDASE"/>
    <property type="match status" value="1"/>
</dbReference>
<dbReference type="Pfam" id="PF00732">
    <property type="entry name" value="GMC_oxred_N"/>
    <property type="match status" value="1"/>
</dbReference>
<evidence type="ECO:0000256" key="1">
    <source>
        <dbReference type="ARBA" id="ARBA00001974"/>
    </source>
</evidence>
<keyword evidence="3" id="KW-0285">Flavoprotein</keyword>
<keyword evidence="4" id="KW-0274">FAD</keyword>
<dbReference type="AlphaFoldDB" id="A0A1H5LLH3"/>
<dbReference type="SUPFAM" id="SSF54373">
    <property type="entry name" value="FAD-linked reductases, C-terminal domain"/>
    <property type="match status" value="1"/>
</dbReference>
<dbReference type="RefSeq" id="WP_089773762.1">
    <property type="nucleotide sequence ID" value="NZ_FNTX01000002.1"/>
</dbReference>
<dbReference type="GO" id="GO:0016614">
    <property type="term" value="F:oxidoreductase activity, acting on CH-OH group of donors"/>
    <property type="evidence" value="ECO:0007669"/>
    <property type="project" value="InterPro"/>
</dbReference>
<feature type="domain" description="Glucose-methanol-choline oxidoreductase N-terminal" evidence="6">
    <location>
        <begin position="207"/>
        <end position="280"/>
    </location>
</feature>
<dbReference type="Gene3D" id="3.50.50.60">
    <property type="entry name" value="FAD/NAD(P)-binding domain"/>
    <property type="match status" value="2"/>
</dbReference>
<dbReference type="InterPro" id="IPR007867">
    <property type="entry name" value="GMC_OxRtase_C"/>
</dbReference>
<evidence type="ECO:0000313" key="8">
    <source>
        <dbReference type="EMBL" id="SEE77906.1"/>
    </source>
</evidence>
<name>A0A1H5LLH3_9MICO</name>